<evidence type="ECO:0000313" key="3">
    <source>
        <dbReference type="Proteomes" id="UP000037043"/>
    </source>
</evidence>
<dbReference type="EMBL" id="LHUR01000011">
    <property type="protein sequence ID" value="KOA21097.1"/>
    <property type="molecule type" value="Genomic_DNA"/>
</dbReference>
<gene>
    <name evidence="2" type="ORF">CLHOM_06850</name>
</gene>
<proteinExistence type="predicted"/>
<dbReference type="PATRIC" id="fig|1121318.3.peg.687"/>
<dbReference type="Pfam" id="PF18765">
    <property type="entry name" value="Polbeta"/>
    <property type="match status" value="1"/>
</dbReference>
<dbReference type="Proteomes" id="UP000037043">
    <property type="component" value="Unassembled WGS sequence"/>
</dbReference>
<keyword evidence="3" id="KW-1185">Reference proteome</keyword>
<dbReference type="GO" id="GO:0016740">
    <property type="term" value="F:transferase activity"/>
    <property type="evidence" value="ECO:0007669"/>
    <property type="project" value="UniProtKB-KW"/>
</dbReference>
<name>A0A0L6ZDS5_9CLOT</name>
<comment type="caution">
    <text evidence="2">The sequence shown here is derived from an EMBL/GenBank/DDBJ whole genome shotgun (WGS) entry which is preliminary data.</text>
</comment>
<feature type="domain" description="Polymerase beta nucleotidyltransferase" evidence="1">
    <location>
        <begin position="16"/>
        <end position="109"/>
    </location>
</feature>
<accession>A0A0L6ZDS5</accession>
<dbReference type="InterPro" id="IPR041633">
    <property type="entry name" value="Polbeta"/>
</dbReference>
<evidence type="ECO:0000313" key="2">
    <source>
        <dbReference type="EMBL" id="KOA21097.1"/>
    </source>
</evidence>
<reference evidence="3" key="1">
    <citation type="submission" date="2015-08" db="EMBL/GenBank/DDBJ databases">
        <title>Genome sequence of the strict anaerobe Clostridium homopropionicum LuHBu1 (DSM 5847T).</title>
        <authorList>
            <person name="Poehlein A."/>
            <person name="Beck M."/>
            <person name="Schiel-Bengelsdorf B."/>
            <person name="Bengelsdorf F.R."/>
            <person name="Daniel R."/>
            <person name="Duerre P."/>
        </authorList>
    </citation>
    <scope>NUCLEOTIDE SEQUENCE [LARGE SCALE GENOMIC DNA]</scope>
    <source>
        <strain evidence="3">DSM 5847</strain>
    </source>
</reference>
<dbReference type="InterPro" id="IPR043519">
    <property type="entry name" value="NT_sf"/>
</dbReference>
<organism evidence="2 3">
    <name type="scientific">Clostridium homopropionicum DSM 5847</name>
    <dbReference type="NCBI Taxonomy" id="1121318"/>
    <lineage>
        <taxon>Bacteria</taxon>
        <taxon>Bacillati</taxon>
        <taxon>Bacillota</taxon>
        <taxon>Clostridia</taxon>
        <taxon>Eubacteriales</taxon>
        <taxon>Clostridiaceae</taxon>
        <taxon>Clostridium</taxon>
    </lineage>
</organism>
<evidence type="ECO:0000259" key="1">
    <source>
        <dbReference type="Pfam" id="PF18765"/>
    </source>
</evidence>
<dbReference type="Gene3D" id="1.20.120.330">
    <property type="entry name" value="Nucleotidyltransferases domain 2"/>
    <property type="match status" value="1"/>
</dbReference>
<dbReference type="SUPFAM" id="SSF81301">
    <property type="entry name" value="Nucleotidyltransferase"/>
    <property type="match status" value="1"/>
</dbReference>
<dbReference type="Gene3D" id="3.30.460.10">
    <property type="entry name" value="Beta Polymerase, domain 2"/>
    <property type="match status" value="1"/>
</dbReference>
<protein>
    <submittedName>
        <fullName evidence="2">Nucleotidyltransferase domain protein</fullName>
    </submittedName>
</protein>
<keyword evidence="2" id="KW-0808">Transferase</keyword>
<sequence>MINTIQEYQRAFNLLVDRLKANESILAVMVFGSIVTGDLWEESDIDLFVISKDKIDKIINIYTEEEGIPVHIKLMSKEKLLSLHKEELVGGFIHRIFVSSRLVFSKDEEITSKYDMGRYYPDIDREKWNMVYLGDLLKSISVCKKYIDNSGIYMAYGAIVKCIEDYSKLYINSSGYMISKDVMTMALNLDDDLKETVHNLFYGDRADVKNKIQELINFFDNNIERNLKKYTTLLLEFMKKKDCFLSSEDVKNDDFFKNYKIDFEIILNKLLQKKVIKKESREYRDDCRNMLFKEKVYFI</sequence>
<dbReference type="AlphaFoldDB" id="A0A0L6ZDS5"/>
<dbReference type="RefSeq" id="WP_052220275.1">
    <property type="nucleotide sequence ID" value="NZ_LHUR01000011.1"/>
</dbReference>
<dbReference type="STRING" id="36844.SAMN04488501_10435"/>
<dbReference type="CDD" id="cd05403">
    <property type="entry name" value="NT_KNTase_like"/>
    <property type="match status" value="1"/>
</dbReference>